<protein>
    <submittedName>
        <fullName evidence="2">Uncharacterized protein</fullName>
    </submittedName>
</protein>
<dbReference type="EMBL" id="KV426021">
    <property type="protein sequence ID" value="KZV91758.1"/>
    <property type="molecule type" value="Genomic_DNA"/>
</dbReference>
<dbReference type="PROSITE" id="PS51257">
    <property type="entry name" value="PROKAR_LIPOPROTEIN"/>
    <property type="match status" value="1"/>
</dbReference>
<keyword evidence="1" id="KW-0732">Signal</keyword>
<dbReference type="Proteomes" id="UP000077266">
    <property type="component" value="Unassembled WGS sequence"/>
</dbReference>
<keyword evidence="3" id="KW-1185">Reference proteome</keyword>
<accession>A0A165HCD5</accession>
<dbReference type="AlphaFoldDB" id="A0A165HCD5"/>
<reference evidence="2 3" key="1">
    <citation type="journal article" date="2016" name="Mol. Biol. Evol.">
        <title>Comparative Genomics of Early-Diverging Mushroom-Forming Fungi Provides Insights into the Origins of Lignocellulose Decay Capabilities.</title>
        <authorList>
            <person name="Nagy L.G."/>
            <person name="Riley R."/>
            <person name="Tritt A."/>
            <person name="Adam C."/>
            <person name="Daum C."/>
            <person name="Floudas D."/>
            <person name="Sun H."/>
            <person name="Yadav J.S."/>
            <person name="Pangilinan J."/>
            <person name="Larsson K.H."/>
            <person name="Matsuura K."/>
            <person name="Barry K."/>
            <person name="Labutti K."/>
            <person name="Kuo R."/>
            <person name="Ohm R.A."/>
            <person name="Bhattacharya S.S."/>
            <person name="Shirouzu T."/>
            <person name="Yoshinaga Y."/>
            <person name="Martin F.M."/>
            <person name="Grigoriev I.V."/>
            <person name="Hibbett D.S."/>
        </authorList>
    </citation>
    <scope>NUCLEOTIDE SEQUENCE [LARGE SCALE GENOMIC DNA]</scope>
    <source>
        <strain evidence="2 3">HHB12029</strain>
    </source>
</reference>
<proteinExistence type="predicted"/>
<sequence length="60" mass="6145">MRLTFVIVLNLFATATLVAACTTDADCLCTFPNQFVVCGPRVCSGGACTGRCAGHATACT</sequence>
<gene>
    <name evidence="2" type="ORF">EXIGLDRAFT_719058</name>
</gene>
<feature type="signal peptide" evidence="1">
    <location>
        <begin position="1"/>
        <end position="20"/>
    </location>
</feature>
<dbReference type="InParanoid" id="A0A165HCD5"/>
<organism evidence="2 3">
    <name type="scientific">Exidia glandulosa HHB12029</name>
    <dbReference type="NCBI Taxonomy" id="1314781"/>
    <lineage>
        <taxon>Eukaryota</taxon>
        <taxon>Fungi</taxon>
        <taxon>Dikarya</taxon>
        <taxon>Basidiomycota</taxon>
        <taxon>Agaricomycotina</taxon>
        <taxon>Agaricomycetes</taxon>
        <taxon>Auriculariales</taxon>
        <taxon>Exidiaceae</taxon>
        <taxon>Exidia</taxon>
    </lineage>
</organism>
<name>A0A165HCD5_EXIGL</name>
<evidence type="ECO:0000313" key="2">
    <source>
        <dbReference type="EMBL" id="KZV91758.1"/>
    </source>
</evidence>
<feature type="chain" id="PRO_5007858589" evidence="1">
    <location>
        <begin position="21"/>
        <end position="60"/>
    </location>
</feature>
<evidence type="ECO:0000256" key="1">
    <source>
        <dbReference type="SAM" id="SignalP"/>
    </source>
</evidence>
<evidence type="ECO:0000313" key="3">
    <source>
        <dbReference type="Proteomes" id="UP000077266"/>
    </source>
</evidence>